<accession>A0A938BQH3</accession>
<proteinExistence type="predicted"/>
<evidence type="ECO:0000313" key="6">
    <source>
        <dbReference type="EMBL" id="MBM3332171.1"/>
    </source>
</evidence>
<dbReference type="Proteomes" id="UP000779900">
    <property type="component" value="Unassembled WGS sequence"/>
</dbReference>
<evidence type="ECO:0000313" key="7">
    <source>
        <dbReference type="Proteomes" id="UP000779900"/>
    </source>
</evidence>
<dbReference type="InterPro" id="IPR006963">
    <property type="entry name" value="Mopterin_OxRdtase_4Fe-4S_dom"/>
</dbReference>
<dbReference type="GO" id="GO:0016491">
    <property type="term" value="F:oxidoreductase activity"/>
    <property type="evidence" value="ECO:0007669"/>
    <property type="project" value="InterPro"/>
</dbReference>
<dbReference type="Gene3D" id="3.40.228.10">
    <property type="entry name" value="Dimethylsulfoxide Reductase, domain 2"/>
    <property type="match status" value="1"/>
</dbReference>
<dbReference type="PANTHER" id="PTHR43105">
    <property type="entry name" value="RESPIRATORY NITRATE REDUCTASE"/>
    <property type="match status" value="1"/>
</dbReference>
<dbReference type="CDD" id="cd00368">
    <property type="entry name" value="Molybdopterin-Binding"/>
    <property type="match status" value="1"/>
</dbReference>
<evidence type="ECO:0000256" key="4">
    <source>
        <dbReference type="ARBA" id="ARBA00023014"/>
    </source>
</evidence>
<dbReference type="GO" id="GO:0051539">
    <property type="term" value="F:4 iron, 4 sulfur cluster binding"/>
    <property type="evidence" value="ECO:0007669"/>
    <property type="project" value="UniProtKB-KW"/>
</dbReference>
<keyword evidence="3" id="KW-0408">Iron</keyword>
<protein>
    <recommendedName>
        <fullName evidence="5">4Fe-4S Mo/W bis-MGD-type domain-containing protein</fullName>
    </recommendedName>
</protein>
<dbReference type="Pfam" id="PF04879">
    <property type="entry name" value="Molybdop_Fe4S4"/>
    <property type="match status" value="1"/>
</dbReference>
<dbReference type="Gene3D" id="2.40.40.20">
    <property type="match status" value="1"/>
</dbReference>
<dbReference type="GO" id="GO:0016020">
    <property type="term" value="C:membrane"/>
    <property type="evidence" value="ECO:0007669"/>
    <property type="project" value="TreeGrafter"/>
</dbReference>
<dbReference type="AlphaFoldDB" id="A0A938BQH3"/>
<dbReference type="Gene3D" id="3.30.200.210">
    <property type="match status" value="1"/>
</dbReference>
<keyword evidence="2" id="KW-0479">Metal-binding</keyword>
<dbReference type="PANTHER" id="PTHR43105:SF10">
    <property type="entry name" value="NADH-QUINONE OXIDOREDUCTASE SUBUNIT G"/>
    <property type="match status" value="1"/>
</dbReference>
<comment type="caution">
    <text evidence="6">The sequence shown here is derived from an EMBL/GenBank/DDBJ whole genome shotgun (WGS) entry which is preliminary data.</text>
</comment>
<evidence type="ECO:0000259" key="5">
    <source>
        <dbReference type="Pfam" id="PF04879"/>
    </source>
</evidence>
<feature type="domain" description="4Fe-4S Mo/W bis-MGD-type" evidence="5">
    <location>
        <begin position="5"/>
        <end position="49"/>
    </location>
</feature>
<organism evidence="6 7">
    <name type="scientific">candidate division WOR-3 bacterium</name>
    <dbReference type="NCBI Taxonomy" id="2052148"/>
    <lineage>
        <taxon>Bacteria</taxon>
        <taxon>Bacteria division WOR-3</taxon>
    </lineage>
</organism>
<evidence type="ECO:0000256" key="1">
    <source>
        <dbReference type="ARBA" id="ARBA00022485"/>
    </source>
</evidence>
<dbReference type="InterPro" id="IPR009010">
    <property type="entry name" value="Asp_de-COase-like_dom_sf"/>
</dbReference>
<dbReference type="InterPro" id="IPR050123">
    <property type="entry name" value="Prok_molybdopt-oxidoreductase"/>
</dbReference>
<name>A0A938BQH3_UNCW3</name>
<gene>
    <name evidence="6" type="ORF">FJY68_10060</name>
</gene>
<keyword evidence="1" id="KW-0004">4Fe-4S</keyword>
<dbReference type="SUPFAM" id="SSF50692">
    <property type="entry name" value="ADC-like"/>
    <property type="match status" value="1"/>
</dbReference>
<evidence type="ECO:0000256" key="3">
    <source>
        <dbReference type="ARBA" id="ARBA00023004"/>
    </source>
</evidence>
<dbReference type="SUPFAM" id="SSF53706">
    <property type="entry name" value="Formate dehydrogenase/DMSO reductase, domains 1-3"/>
    <property type="match status" value="1"/>
</dbReference>
<reference evidence="6" key="1">
    <citation type="submission" date="2019-03" db="EMBL/GenBank/DDBJ databases">
        <title>Lake Tanganyika Metagenome-Assembled Genomes (MAGs).</title>
        <authorList>
            <person name="Tran P."/>
        </authorList>
    </citation>
    <scope>NUCLEOTIDE SEQUENCE</scope>
    <source>
        <strain evidence="6">K_DeepCast_150m_m2_040</strain>
    </source>
</reference>
<evidence type="ECO:0000256" key="2">
    <source>
        <dbReference type="ARBA" id="ARBA00022723"/>
    </source>
</evidence>
<dbReference type="GO" id="GO:0046872">
    <property type="term" value="F:metal ion binding"/>
    <property type="evidence" value="ECO:0007669"/>
    <property type="project" value="UniProtKB-KW"/>
</dbReference>
<keyword evidence="4" id="KW-0411">Iron-sulfur</keyword>
<dbReference type="EMBL" id="VGIR01000065">
    <property type="protein sequence ID" value="MBM3332171.1"/>
    <property type="molecule type" value="Genomic_DNA"/>
</dbReference>
<sequence length="546" mass="59384">MREPTRTTCPFCLNGCSSGVEFNGVEHKMHYFADAEVNQGRLCPRGNSANIVIDHRERLCRPLLDGHDTTWPEAEVLVRSWLSDVKPEELAIVYSRGRDAEDVRRLHGLAAELNTPNLACGHIEPENGFNYRLEGVADATLSDIESAKTMLLVGDVFNTSPVASWRMLDARYKDRKNRVVVLDSVRTRQAGFAHLFVQVRPGTEPLALLSLAALIDPSVAPGVEVDRFAELAGTTRQQLAAAAAMLGPGLPGFVGSAMHTGRVRYPALHSLAGQLVARAGAKPFTGFRETELPFGPMRFSDLRRRMGEGGIRLLFWTGGLFPFSYSGLLPETAGVEHVVSTSIFRPDPAVRGLVLPMTAELERASVGRSYWSGIERSPLASPLDGTRPFSRVLEWFGRAEGRSGISPRSVGAAEVLEMGVRASGFALPVEEWLLVGEKKAIGLRGFHDPEDEVSVCRTDAARIGVTGRNYLRVRSRTAEGEFRVRITDAVPAGVLMVGTNVHANRALFPLAEDDLTGEATVAPTGVAVEKTERVPVANGENLSVWT</sequence>